<evidence type="ECO:0000313" key="1">
    <source>
        <dbReference type="EMBL" id="QUO43468.1"/>
    </source>
</evidence>
<evidence type="ECO:0000313" key="2">
    <source>
        <dbReference type="Proteomes" id="UP000677234"/>
    </source>
</evidence>
<protein>
    <submittedName>
        <fullName evidence="1">Uncharacterized protein</fullName>
    </submittedName>
</protein>
<organism evidence="1 2">
    <name type="scientific">Brevibacillus composti</name>
    <dbReference type="NCBI Taxonomy" id="2796470"/>
    <lineage>
        <taxon>Bacteria</taxon>
        <taxon>Bacillati</taxon>
        <taxon>Bacillota</taxon>
        <taxon>Bacilli</taxon>
        <taxon>Bacillales</taxon>
        <taxon>Paenibacillaceae</taxon>
        <taxon>Brevibacillus</taxon>
    </lineage>
</organism>
<accession>A0ABX7Z8L6</accession>
<proteinExistence type="predicted"/>
<dbReference type="EMBL" id="CP073708">
    <property type="protein sequence ID" value="QUO43468.1"/>
    <property type="molecule type" value="Genomic_DNA"/>
</dbReference>
<gene>
    <name evidence="1" type="ORF">KDJ56_11205</name>
</gene>
<keyword evidence="2" id="KW-1185">Reference proteome</keyword>
<reference evidence="1" key="1">
    <citation type="submission" date="2021-04" db="EMBL/GenBank/DDBJ databases">
        <title>Brevibacillus composti FJAT-54423, complete genome.</title>
        <authorList>
            <person name="Tang R."/>
        </authorList>
    </citation>
    <scope>NUCLEOTIDE SEQUENCE</scope>
    <source>
        <strain evidence="1">FJAT-54424</strain>
    </source>
</reference>
<dbReference type="RefSeq" id="WP_212138919.1">
    <property type="nucleotide sequence ID" value="NZ_CP073708.1"/>
</dbReference>
<sequence length="118" mass="13328">MAIKLMSGENDKVSISGSKLRIDSFEMLGSPVPAFELDCEELQGALVRLYLSPFGTYTVRANDWRGGWWQVAEIDLPPRSFRQVEQENQDTGELELVDVPIPLDLSKIEVKVWSLPSF</sequence>
<name>A0ABX7Z8L6_9BACL</name>
<dbReference type="Proteomes" id="UP000677234">
    <property type="component" value="Chromosome"/>
</dbReference>